<evidence type="ECO:0000256" key="2">
    <source>
        <dbReference type="SAM" id="SignalP"/>
    </source>
</evidence>
<dbReference type="PANTHER" id="PTHR47661">
    <property type="entry name" value="PHOSPHOGLUCAN PHOSPHATASE LSF1, CHLOROPLASTIC"/>
    <property type="match status" value="1"/>
</dbReference>
<dbReference type="SUPFAM" id="SSF50156">
    <property type="entry name" value="PDZ domain-like"/>
    <property type="match status" value="1"/>
</dbReference>
<dbReference type="Gene3D" id="2.30.42.10">
    <property type="match status" value="1"/>
</dbReference>
<gene>
    <name evidence="3" type="ORF">TDUB1175_LOCUS14779</name>
</gene>
<keyword evidence="1" id="KW-0175">Coiled coil</keyword>
<organism evidence="3">
    <name type="scientific">Pseudictyota dubia</name>
    <dbReference type="NCBI Taxonomy" id="2749911"/>
    <lineage>
        <taxon>Eukaryota</taxon>
        <taxon>Sar</taxon>
        <taxon>Stramenopiles</taxon>
        <taxon>Ochrophyta</taxon>
        <taxon>Bacillariophyta</taxon>
        <taxon>Mediophyceae</taxon>
        <taxon>Biddulphiophycidae</taxon>
        <taxon>Eupodiscales</taxon>
        <taxon>Odontellaceae</taxon>
        <taxon>Pseudictyota</taxon>
    </lineage>
</organism>
<feature type="chain" id="PRO_5031310420" description="PDZ domain-containing protein" evidence="2">
    <location>
        <begin position="19"/>
        <end position="202"/>
    </location>
</feature>
<dbReference type="AlphaFoldDB" id="A0A7R9W701"/>
<dbReference type="PANTHER" id="PTHR47661:SF2">
    <property type="entry name" value="PHOSPHOGLUCAN PHOSPHATASE LSF1, CHLOROPLASTIC"/>
    <property type="match status" value="1"/>
</dbReference>
<dbReference type="EMBL" id="HBED01029547">
    <property type="protein sequence ID" value="CAD8315986.1"/>
    <property type="molecule type" value="Transcribed_RNA"/>
</dbReference>
<evidence type="ECO:0000313" key="3">
    <source>
        <dbReference type="EMBL" id="CAD8315986.1"/>
    </source>
</evidence>
<name>A0A7R9W701_9STRA</name>
<accession>A0A7R9W701</accession>
<dbReference type="PROSITE" id="PS51257">
    <property type="entry name" value="PROKAR_LIPOPROTEIN"/>
    <property type="match status" value="1"/>
</dbReference>
<feature type="signal peptide" evidence="2">
    <location>
        <begin position="1"/>
        <end position="18"/>
    </location>
</feature>
<proteinExistence type="predicted"/>
<sequence length="202" mass="21454">MKTAFLLAPLALAVSCVAFAPASTGNAAAPSRGQVAGGDFSVALNMANENDLRRWEKSSRAAGASDRVVELRRPLGLVLNEDGDGNVYVETVAPRGNAARTGEVREGDLVTMCSATFGDQMWSCRGAGLTRVLAAIRVRAGPTVKLVFESTSETQNKAKMGAKAAKAAEDARAKAQAKRDQLLDELEQDEKRLKKGKFLGLF</sequence>
<dbReference type="InterPro" id="IPR036034">
    <property type="entry name" value="PDZ_sf"/>
</dbReference>
<evidence type="ECO:0000256" key="1">
    <source>
        <dbReference type="SAM" id="Coils"/>
    </source>
</evidence>
<feature type="coiled-coil region" evidence="1">
    <location>
        <begin position="165"/>
        <end position="192"/>
    </location>
</feature>
<keyword evidence="2" id="KW-0732">Signal</keyword>
<protein>
    <recommendedName>
        <fullName evidence="4">PDZ domain-containing protein</fullName>
    </recommendedName>
</protein>
<evidence type="ECO:0008006" key="4">
    <source>
        <dbReference type="Google" id="ProtNLM"/>
    </source>
</evidence>
<reference evidence="3" key="1">
    <citation type="submission" date="2021-01" db="EMBL/GenBank/DDBJ databases">
        <authorList>
            <person name="Corre E."/>
            <person name="Pelletier E."/>
            <person name="Niang G."/>
            <person name="Scheremetjew M."/>
            <person name="Finn R."/>
            <person name="Kale V."/>
            <person name="Holt S."/>
            <person name="Cochrane G."/>
            <person name="Meng A."/>
            <person name="Brown T."/>
            <person name="Cohen L."/>
        </authorList>
    </citation>
    <scope>NUCLEOTIDE SEQUENCE</scope>
    <source>
        <strain evidence="3">CCMP147</strain>
    </source>
</reference>